<comment type="caution">
    <text evidence="1">The sequence shown here is derived from an EMBL/GenBank/DDBJ whole genome shotgun (WGS) entry which is preliminary data.</text>
</comment>
<dbReference type="EMBL" id="CM051400">
    <property type="protein sequence ID" value="KAJ4715730.1"/>
    <property type="molecule type" value="Genomic_DNA"/>
</dbReference>
<dbReference type="Proteomes" id="UP001164539">
    <property type="component" value="Chromosome 7"/>
</dbReference>
<evidence type="ECO:0000313" key="2">
    <source>
        <dbReference type="Proteomes" id="UP001164539"/>
    </source>
</evidence>
<accession>A0ACC1XWS9</accession>
<evidence type="ECO:0000313" key="1">
    <source>
        <dbReference type="EMBL" id="KAJ4715730.1"/>
    </source>
</evidence>
<name>A0ACC1XWS9_MELAZ</name>
<gene>
    <name evidence="1" type="ORF">OWV82_014055</name>
</gene>
<organism evidence="1 2">
    <name type="scientific">Melia azedarach</name>
    <name type="common">Chinaberry tree</name>
    <dbReference type="NCBI Taxonomy" id="155640"/>
    <lineage>
        <taxon>Eukaryota</taxon>
        <taxon>Viridiplantae</taxon>
        <taxon>Streptophyta</taxon>
        <taxon>Embryophyta</taxon>
        <taxon>Tracheophyta</taxon>
        <taxon>Spermatophyta</taxon>
        <taxon>Magnoliopsida</taxon>
        <taxon>eudicotyledons</taxon>
        <taxon>Gunneridae</taxon>
        <taxon>Pentapetalae</taxon>
        <taxon>rosids</taxon>
        <taxon>malvids</taxon>
        <taxon>Sapindales</taxon>
        <taxon>Meliaceae</taxon>
        <taxon>Melia</taxon>
    </lineage>
</organism>
<keyword evidence="2" id="KW-1185">Reference proteome</keyword>
<sequence>MEETKKERMKKTGILVKKGPWTPEEDQKLISYIQKHGIQNWTAIPKLAGIKRCGKSCRLRWTNCLRPDIRRGFDFSPEEEQTILSLHSMLGNRWSAIASRLPGRIDSEIKNFWYTHLRKKHIQKGFDRVTPQKHSEGRTGNNGIENFRSFGERKGLQGNRKNIKSIKVNEGATPSFQESDDTTPNSDVEGSQSSSFHPDNYQMPLQTTNTTSLNSAQSSAFVDALSDDFAPGVESQLFHPSFSSTQFDTLGNIPKQGNEMLGELSTNRFGERKEFDSLLPVQGEMQLSNAERGHSLRSDSGDALDKFLLDSLISTSCVADKTNLNCIEGADGTTPYFPEIEETTSYSDIEGSQSSSFHPNVYRVPSQTVDTASLTSSQTWDAESDYSLSRASSTSILSSTSMFSPNWVSDYGDYLPDGLDQVNIGLSGSPLEVTEDYWLDVMPDDALFKEIDTLLEDINQEVVSQPFHPSLSSTQCDTLGNIPKQGNEIVGKHSTNSFGERKEFGTHLPIRGGLQTSEDDSSLLSNSAHNFTSRSSEQEVSRDDLLNSIEPCHAHPEKLFSTNAIGEWKESGSQLPTQGELQVQSTTTCVGTTSTQSVDDASESIMDYTNEFANKENFKGKEALIQWTREVGRKNGFVIVIKRSDSGDKGQKARITFCCERSGEYSGTGKSEVDKKEKQLRNTGTKKCRCPFSLKGHKLDNVDNWMLEVVCGVHNHAVTDPFEGRSYAGRLSKEETSLVKDMSKDMVRPRDILVTLKNKDVKNVSTIKHIYNVCQRNKVKEMDKSSNKMLKSNAFDSFFPVGLRPYIDQIKDVKHDGNCGFRAIADLMGFGERKWLQVRKDLLNELKENSQHYSLLYGSDKRVKELIHTLSYFKSCPSSDRWMIMPDMGHLIASAYDVVLFQLSLQQCLTFLPLRKKPVPIIFRKHIAIGFVNNDHFVEVFLSPNHPVPPIATNWHKFHNPCAKEWKKEYVSCIERFIEIIGNDVAMNEIINIDEENTGKKEENQDEVKELEKNVMERMDVRRQARRCTHCQIQRTPQWRTGPLGPKTLCNACGVRYKSGRLLPDYRLS</sequence>
<reference evidence="1 2" key="1">
    <citation type="journal article" date="2023" name="Science">
        <title>Complex scaffold remodeling in plant triterpene biosynthesis.</title>
        <authorList>
            <person name="De La Pena R."/>
            <person name="Hodgson H."/>
            <person name="Liu J.C."/>
            <person name="Stephenson M.J."/>
            <person name="Martin A.C."/>
            <person name="Owen C."/>
            <person name="Harkess A."/>
            <person name="Leebens-Mack J."/>
            <person name="Jimenez L.E."/>
            <person name="Osbourn A."/>
            <person name="Sattely E.S."/>
        </authorList>
    </citation>
    <scope>NUCLEOTIDE SEQUENCE [LARGE SCALE GENOMIC DNA]</scope>
    <source>
        <strain evidence="2">cv. JPN11</strain>
        <tissue evidence="1">Leaf</tissue>
    </source>
</reference>
<protein>
    <submittedName>
        <fullName evidence="1">MYB transcription factor</fullName>
    </submittedName>
</protein>
<proteinExistence type="predicted"/>